<protein>
    <submittedName>
        <fullName evidence="2">Uncharacterized protein</fullName>
    </submittedName>
</protein>
<dbReference type="GeneID" id="85435225"/>
<keyword evidence="3" id="KW-1185">Reference proteome</keyword>
<evidence type="ECO:0000313" key="2">
    <source>
        <dbReference type="EMBL" id="KAK1599535.1"/>
    </source>
</evidence>
<gene>
    <name evidence="2" type="ORF">LY79DRAFT_143649</name>
</gene>
<dbReference type="EMBL" id="JAHLJV010000002">
    <property type="protein sequence ID" value="KAK1599535.1"/>
    <property type="molecule type" value="Genomic_DNA"/>
</dbReference>
<dbReference type="AlphaFoldDB" id="A0AAD8QBG8"/>
<feature type="region of interest" description="Disordered" evidence="1">
    <location>
        <begin position="154"/>
        <end position="174"/>
    </location>
</feature>
<sequence length="271" mass="29671">MIGLSHSDNSFTIPLPPGPPGLRGKRCGTVSRSSIRRQTRLPIIDSFIDSRTCRIMAPSPSPFPFTPNDTVRIVGRTMRWDGMGRGQDAPAPIIGCDCCCTYVSQPTSMTAHLAITTSHAAPRALPSGTGWRRKHLLLGAPWCLLPARETIHRGHSSAPLERGKRQKKNKGGAPSMWISIISHSRWRGGTSVAGINFSRLPRWSRPSGARRETLNCIRRQKVLRDPPPSEQKSDCGDGRPGWMGGPAYLGRDMPTTVLESHLQGSRGGMRL</sequence>
<organism evidence="2 3">
    <name type="scientific">Colletotrichum navitas</name>
    <dbReference type="NCBI Taxonomy" id="681940"/>
    <lineage>
        <taxon>Eukaryota</taxon>
        <taxon>Fungi</taxon>
        <taxon>Dikarya</taxon>
        <taxon>Ascomycota</taxon>
        <taxon>Pezizomycotina</taxon>
        <taxon>Sordariomycetes</taxon>
        <taxon>Hypocreomycetidae</taxon>
        <taxon>Glomerellales</taxon>
        <taxon>Glomerellaceae</taxon>
        <taxon>Colletotrichum</taxon>
        <taxon>Colletotrichum graminicola species complex</taxon>
    </lineage>
</organism>
<feature type="compositionally biased region" description="Polar residues" evidence="1">
    <location>
        <begin position="1"/>
        <end position="12"/>
    </location>
</feature>
<dbReference type="Proteomes" id="UP001230504">
    <property type="component" value="Unassembled WGS sequence"/>
</dbReference>
<accession>A0AAD8QBG8</accession>
<name>A0AAD8QBG8_9PEZI</name>
<proteinExistence type="predicted"/>
<evidence type="ECO:0000256" key="1">
    <source>
        <dbReference type="SAM" id="MobiDB-lite"/>
    </source>
</evidence>
<feature type="region of interest" description="Disordered" evidence="1">
    <location>
        <begin position="221"/>
        <end position="250"/>
    </location>
</feature>
<feature type="region of interest" description="Disordered" evidence="1">
    <location>
        <begin position="1"/>
        <end position="24"/>
    </location>
</feature>
<dbReference type="RefSeq" id="XP_060420124.1">
    <property type="nucleotide sequence ID" value="XM_060550985.1"/>
</dbReference>
<evidence type="ECO:0000313" key="3">
    <source>
        <dbReference type="Proteomes" id="UP001230504"/>
    </source>
</evidence>
<reference evidence="2" key="1">
    <citation type="submission" date="2021-06" db="EMBL/GenBank/DDBJ databases">
        <title>Comparative genomics, transcriptomics and evolutionary studies reveal genomic signatures of adaptation to plant cell wall in hemibiotrophic fungi.</title>
        <authorList>
            <consortium name="DOE Joint Genome Institute"/>
            <person name="Baroncelli R."/>
            <person name="Diaz J.F."/>
            <person name="Benocci T."/>
            <person name="Peng M."/>
            <person name="Battaglia E."/>
            <person name="Haridas S."/>
            <person name="Andreopoulos W."/>
            <person name="Labutti K."/>
            <person name="Pangilinan J."/>
            <person name="Floch G.L."/>
            <person name="Makela M.R."/>
            <person name="Henrissat B."/>
            <person name="Grigoriev I.V."/>
            <person name="Crouch J.A."/>
            <person name="De Vries R.P."/>
            <person name="Sukno S.A."/>
            <person name="Thon M.R."/>
        </authorList>
    </citation>
    <scope>NUCLEOTIDE SEQUENCE</scope>
    <source>
        <strain evidence="2">CBS 125086</strain>
    </source>
</reference>
<comment type="caution">
    <text evidence="2">The sequence shown here is derived from an EMBL/GenBank/DDBJ whole genome shotgun (WGS) entry which is preliminary data.</text>
</comment>